<evidence type="ECO:0000256" key="1">
    <source>
        <dbReference type="ARBA" id="ARBA00022729"/>
    </source>
</evidence>
<dbReference type="EMBL" id="JABFAD010334107">
    <property type="protein sequence ID" value="MBA0820296.1"/>
    <property type="molecule type" value="Genomic_DNA"/>
</dbReference>
<evidence type="ECO:0000313" key="6">
    <source>
        <dbReference type="Proteomes" id="UP000593560"/>
    </source>
</evidence>
<comment type="similarity">
    <text evidence="2">Belongs to the PMEI family.</text>
</comment>
<evidence type="ECO:0000256" key="3">
    <source>
        <dbReference type="SAM" id="SignalP"/>
    </source>
</evidence>
<keyword evidence="1 3" id="KW-0732">Signal</keyword>
<dbReference type="InterPro" id="IPR035513">
    <property type="entry name" value="Invertase/methylesterase_inhib"/>
</dbReference>
<dbReference type="Gene3D" id="1.20.140.40">
    <property type="entry name" value="Invertase/pectin methylesterase inhibitor family protein"/>
    <property type="match status" value="1"/>
</dbReference>
<dbReference type="Pfam" id="PF04043">
    <property type="entry name" value="PMEI"/>
    <property type="match status" value="1"/>
</dbReference>
<feature type="chain" id="PRO_5029594048" description="Pectinesterase inhibitor domain-containing protein" evidence="3">
    <location>
        <begin position="20"/>
        <end position="285"/>
    </location>
</feature>
<proteinExistence type="inferred from homology"/>
<dbReference type="InterPro" id="IPR006501">
    <property type="entry name" value="Pectinesterase_inhib_dom"/>
</dbReference>
<name>A0A7J9IDZ6_9ROSI</name>
<organism evidence="5 6">
    <name type="scientific">Gossypium harknessii</name>
    <dbReference type="NCBI Taxonomy" id="34285"/>
    <lineage>
        <taxon>Eukaryota</taxon>
        <taxon>Viridiplantae</taxon>
        <taxon>Streptophyta</taxon>
        <taxon>Embryophyta</taxon>
        <taxon>Tracheophyta</taxon>
        <taxon>Spermatophyta</taxon>
        <taxon>Magnoliopsida</taxon>
        <taxon>eudicotyledons</taxon>
        <taxon>Gunneridae</taxon>
        <taxon>Pentapetalae</taxon>
        <taxon>rosids</taxon>
        <taxon>malvids</taxon>
        <taxon>Malvales</taxon>
        <taxon>Malvaceae</taxon>
        <taxon>Malvoideae</taxon>
        <taxon>Gossypium</taxon>
    </lineage>
</organism>
<feature type="signal peptide" evidence="3">
    <location>
        <begin position="1"/>
        <end position="19"/>
    </location>
</feature>
<dbReference type="GO" id="GO:0004857">
    <property type="term" value="F:enzyme inhibitor activity"/>
    <property type="evidence" value="ECO:0007669"/>
    <property type="project" value="InterPro"/>
</dbReference>
<reference evidence="5 6" key="1">
    <citation type="journal article" date="2019" name="Genome Biol. Evol.">
        <title>Insights into the evolution of the New World diploid cottons (Gossypium, subgenus Houzingenia) based on genome sequencing.</title>
        <authorList>
            <person name="Grover C.E."/>
            <person name="Arick M.A. 2nd"/>
            <person name="Thrash A."/>
            <person name="Conover J.L."/>
            <person name="Sanders W.S."/>
            <person name="Peterson D.G."/>
            <person name="Frelichowski J.E."/>
            <person name="Scheffler J.A."/>
            <person name="Scheffler B.E."/>
            <person name="Wendel J.F."/>
        </authorList>
    </citation>
    <scope>NUCLEOTIDE SEQUENCE [LARGE SCALE GENOMIC DNA]</scope>
    <source>
        <strain evidence="5">0</strain>
        <tissue evidence="5">Leaf</tissue>
    </source>
</reference>
<dbReference type="PANTHER" id="PTHR31080:SF118">
    <property type="entry name" value="PECTINESTERASE INHIBITOR 10"/>
    <property type="match status" value="1"/>
</dbReference>
<feature type="domain" description="Pectinesterase inhibitor" evidence="4">
    <location>
        <begin position="129"/>
        <end position="274"/>
    </location>
</feature>
<dbReference type="Proteomes" id="UP000593560">
    <property type="component" value="Unassembled WGS sequence"/>
</dbReference>
<evidence type="ECO:0000259" key="4">
    <source>
        <dbReference type="SMART" id="SM00856"/>
    </source>
</evidence>
<dbReference type="PANTHER" id="PTHR31080">
    <property type="entry name" value="PECTINESTERASE INHIBITOR-LIKE"/>
    <property type="match status" value="1"/>
</dbReference>
<evidence type="ECO:0000313" key="5">
    <source>
        <dbReference type="EMBL" id="MBA0820296.1"/>
    </source>
</evidence>
<dbReference type="NCBIfam" id="TIGR01614">
    <property type="entry name" value="PME_inhib"/>
    <property type="match status" value="1"/>
</dbReference>
<sequence length="285" mass="32230">MSLEVTVFWVLVSYVLAVAEPSYGSKESIDTRYEIVVISTTCLHIVCEIPAYPIVFQVVQRAQYCFEVIQVRYELVQISEARSGWMLVEISSHYLSVILVSELHGVGLGLGNDRVSPFRMPIRPETQLNLGILGKGFDFRDFRLGFLSLEILGIAHTTLLITFKANKSTSRLKKKVTKTHHLKPRVTFTMVDCIELVDNSIDELQKSIGEIVRIKRSNFVLIMSNIQTSVSTDLTDKDTCVDGFLSRAMNGYAKMMVRKQIIKITHLTSNALALINNYVSSQIRY</sequence>
<dbReference type="AlphaFoldDB" id="A0A7J9IDZ6"/>
<dbReference type="SMART" id="SM00856">
    <property type="entry name" value="PMEI"/>
    <property type="match status" value="1"/>
</dbReference>
<accession>A0A7J9IDZ6</accession>
<dbReference type="CDD" id="cd15798">
    <property type="entry name" value="PMEI-like_3"/>
    <property type="match status" value="1"/>
</dbReference>
<gene>
    <name evidence="5" type="ORF">Gohar_025548</name>
</gene>
<dbReference type="SUPFAM" id="SSF101148">
    <property type="entry name" value="Plant invertase/pectin methylesterase inhibitor"/>
    <property type="match status" value="1"/>
</dbReference>
<dbReference type="InterPro" id="IPR051955">
    <property type="entry name" value="PME_Inhibitor"/>
</dbReference>
<keyword evidence="6" id="KW-1185">Reference proteome</keyword>
<dbReference type="OrthoDB" id="1430376at2759"/>
<evidence type="ECO:0000256" key="2">
    <source>
        <dbReference type="ARBA" id="ARBA00038471"/>
    </source>
</evidence>
<comment type="caution">
    <text evidence="5">The sequence shown here is derived from an EMBL/GenBank/DDBJ whole genome shotgun (WGS) entry which is preliminary data.</text>
</comment>
<protein>
    <recommendedName>
        <fullName evidence="4">Pectinesterase inhibitor domain-containing protein</fullName>
    </recommendedName>
</protein>